<evidence type="ECO:0000313" key="2">
    <source>
        <dbReference type="EMBL" id="VFQ75684.1"/>
    </source>
</evidence>
<feature type="compositionally biased region" description="Basic and acidic residues" evidence="1">
    <location>
        <begin position="393"/>
        <end position="406"/>
    </location>
</feature>
<feature type="compositionally biased region" description="Basic and acidic residues" evidence="1">
    <location>
        <begin position="366"/>
        <end position="382"/>
    </location>
</feature>
<sequence>MVDCSIYIDPHSSTVIHPKETLLETIAEELVSSIGVDAVQITFNALVKAFWPSSEAEKNKELRFIKYYGCKRRLDEDEKMHLVDEEEEPFSYFCDYIRFWENTLRHWQDCSSYIDPHSSTVIHPKETLLETIAEELVSTISVDAVQITFNALVKAFWPSSGTGGKPLLLKKRKAGSPLVEKEVNLIDIFESVPHISQNSRNFHTIARHRVHRSLVAVAAEKTGTVDRLFITVEDIDRPDGSIFNRRCFDPICELCHLEYETARNGIHKGESSEASASVFAVKNKMDVKELVCTHCGKTGHEVEACYKLIGYPEGEMLDADGSSSSTSIDHFDDDDEVPEEGQLDRPTRNGRPEEGENAAGQPAVDQVDRSDVHGRPSSRQKDGSLGNQPTVDAVDRSETHGRPLDD</sequence>
<keyword evidence="3" id="KW-1185">Reference proteome</keyword>
<dbReference type="OrthoDB" id="1748682at2759"/>
<organism evidence="2 3">
    <name type="scientific">Cuscuta campestris</name>
    <dbReference type="NCBI Taxonomy" id="132261"/>
    <lineage>
        <taxon>Eukaryota</taxon>
        <taxon>Viridiplantae</taxon>
        <taxon>Streptophyta</taxon>
        <taxon>Embryophyta</taxon>
        <taxon>Tracheophyta</taxon>
        <taxon>Spermatophyta</taxon>
        <taxon>Magnoliopsida</taxon>
        <taxon>eudicotyledons</taxon>
        <taxon>Gunneridae</taxon>
        <taxon>Pentapetalae</taxon>
        <taxon>asterids</taxon>
        <taxon>lamiids</taxon>
        <taxon>Solanales</taxon>
        <taxon>Convolvulaceae</taxon>
        <taxon>Cuscuteae</taxon>
        <taxon>Cuscuta</taxon>
        <taxon>Cuscuta subgen. Grammica</taxon>
        <taxon>Cuscuta sect. Cleistogrammica</taxon>
    </lineage>
</organism>
<evidence type="ECO:0000256" key="1">
    <source>
        <dbReference type="SAM" id="MobiDB-lite"/>
    </source>
</evidence>
<name>A0A484LH72_9ASTE</name>
<proteinExistence type="predicted"/>
<evidence type="ECO:0000313" key="3">
    <source>
        <dbReference type="Proteomes" id="UP000595140"/>
    </source>
</evidence>
<accession>A0A484LH72</accession>
<feature type="compositionally biased region" description="Acidic residues" evidence="1">
    <location>
        <begin position="331"/>
        <end position="341"/>
    </location>
</feature>
<feature type="compositionally biased region" description="Basic and acidic residues" evidence="1">
    <location>
        <begin position="342"/>
        <end position="354"/>
    </location>
</feature>
<gene>
    <name evidence="2" type="ORF">CCAM_LOCUS17460</name>
</gene>
<dbReference type="Proteomes" id="UP000595140">
    <property type="component" value="Unassembled WGS sequence"/>
</dbReference>
<dbReference type="EMBL" id="OOIL02001452">
    <property type="protein sequence ID" value="VFQ75684.1"/>
    <property type="molecule type" value="Genomic_DNA"/>
</dbReference>
<feature type="region of interest" description="Disordered" evidence="1">
    <location>
        <begin position="317"/>
        <end position="406"/>
    </location>
</feature>
<evidence type="ECO:0008006" key="4">
    <source>
        <dbReference type="Google" id="ProtNLM"/>
    </source>
</evidence>
<protein>
    <recommendedName>
        <fullName evidence="4">CCHC-type domain-containing protein</fullName>
    </recommendedName>
</protein>
<dbReference type="AlphaFoldDB" id="A0A484LH72"/>
<reference evidence="2 3" key="1">
    <citation type="submission" date="2018-04" db="EMBL/GenBank/DDBJ databases">
        <authorList>
            <person name="Vogel A."/>
        </authorList>
    </citation>
    <scope>NUCLEOTIDE SEQUENCE [LARGE SCALE GENOMIC DNA]</scope>
</reference>